<dbReference type="Proteomes" id="UP000653480">
    <property type="component" value="Unassembled WGS sequence"/>
</dbReference>
<protein>
    <submittedName>
        <fullName evidence="1">Uncharacterized protein</fullName>
    </submittedName>
</protein>
<organism evidence="1 2">
    <name type="scientific">Microbispora bryophytorum</name>
    <dbReference type="NCBI Taxonomy" id="1460882"/>
    <lineage>
        <taxon>Bacteria</taxon>
        <taxon>Bacillati</taxon>
        <taxon>Actinomycetota</taxon>
        <taxon>Actinomycetes</taxon>
        <taxon>Streptosporangiales</taxon>
        <taxon>Streptosporangiaceae</taxon>
        <taxon>Microbispora</taxon>
    </lineage>
</organism>
<keyword evidence="2" id="KW-1185">Reference proteome</keyword>
<comment type="caution">
    <text evidence="1">The sequence shown here is derived from an EMBL/GenBank/DDBJ whole genome shotgun (WGS) entry which is preliminary data.</text>
</comment>
<dbReference type="GO" id="GO:0016746">
    <property type="term" value="F:acyltransferase activity"/>
    <property type="evidence" value="ECO:0007669"/>
    <property type="project" value="InterPro"/>
</dbReference>
<evidence type="ECO:0000313" key="2">
    <source>
        <dbReference type="Proteomes" id="UP000653480"/>
    </source>
</evidence>
<dbReference type="SUPFAM" id="SSF53901">
    <property type="entry name" value="Thiolase-like"/>
    <property type="match status" value="1"/>
</dbReference>
<evidence type="ECO:0000313" key="1">
    <source>
        <dbReference type="EMBL" id="GGO15734.1"/>
    </source>
</evidence>
<accession>A0A8H9H547</accession>
<sequence>MSLSLETAVAYVPRAARPCHFEPDILEFNQGVLAPYGMRFDPSYAAGGSNTTFLELAEGVLREAPGPLPAPDLLIVAYALPDPHAPEKTLAAHLTRVFDGRPLSFAVSEQGLGAPFTALRIADAYLRSGRCRSVVLLILEQTSFPYPEPFVQDGDLVDSAVLLALGPAGGWELAGVGSSGPHCDLAALLDKPPGLPGDERPGDRLVVTGSWGDSLDLGPAGPKAHQAPPGSYCTGVWLEFARHHEEWRDAYRTIVFGDVDPRTGAGHVATFTRRERAVAAGNRRGGHP</sequence>
<dbReference type="AlphaFoldDB" id="A0A8H9H547"/>
<reference evidence="1" key="2">
    <citation type="submission" date="2020-09" db="EMBL/GenBank/DDBJ databases">
        <authorList>
            <person name="Sun Q."/>
            <person name="Zhou Y."/>
        </authorList>
    </citation>
    <scope>NUCLEOTIDE SEQUENCE</scope>
    <source>
        <strain evidence="1">CGMCC 4.7138</strain>
    </source>
</reference>
<reference evidence="1" key="1">
    <citation type="journal article" date="2014" name="Int. J. Syst. Evol. Microbiol.">
        <title>Complete genome sequence of Corynebacterium casei LMG S-19264T (=DSM 44701T), isolated from a smear-ripened cheese.</title>
        <authorList>
            <consortium name="US DOE Joint Genome Institute (JGI-PGF)"/>
            <person name="Walter F."/>
            <person name="Albersmeier A."/>
            <person name="Kalinowski J."/>
            <person name="Ruckert C."/>
        </authorList>
    </citation>
    <scope>NUCLEOTIDE SEQUENCE</scope>
    <source>
        <strain evidence="1">CGMCC 4.7138</strain>
    </source>
</reference>
<proteinExistence type="predicted"/>
<dbReference type="InterPro" id="IPR016039">
    <property type="entry name" value="Thiolase-like"/>
</dbReference>
<name>A0A8H9H547_9ACTN</name>
<gene>
    <name evidence="1" type="ORF">GCM10011574_37520</name>
</gene>
<dbReference type="EMBL" id="BMMN01000006">
    <property type="protein sequence ID" value="GGO15734.1"/>
    <property type="molecule type" value="Genomic_DNA"/>
</dbReference>
<dbReference type="OrthoDB" id="3539120at2"/>
<dbReference type="Gene3D" id="3.40.47.10">
    <property type="match status" value="1"/>
</dbReference>
<dbReference type="RefSeq" id="WP_142573787.1">
    <property type="nucleotide sequence ID" value="NZ_BMMN01000006.1"/>
</dbReference>